<dbReference type="SUPFAM" id="SSF50978">
    <property type="entry name" value="WD40 repeat-like"/>
    <property type="match status" value="1"/>
</dbReference>
<dbReference type="Pfam" id="PF12265">
    <property type="entry name" value="CAF1C_H4-bd"/>
    <property type="match status" value="1"/>
</dbReference>
<evidence type="ECO:0000313" key="8">
    <source>
        <dbReference type="EMBL" id="PHZ08041.1"/>
    </source>
</evidence>
<dbReference type="InterPro" id="IPR050459">
    <property type="entry name" value="WD_repeat_RBAP46/RBAP48/MSI1"/>
</dbReference>
<dbReference type="PRINTS" id="PR00320">
    <property type="entry name" value="GPROTEINBRPT"/>
</dbReference>
<keyword evidence="9" id="KW-1185">Reference proteome</keyword>
<keyword evidence="2 6" id="KW-0853">WD repeat</keyword>
<feature type="repeat" description="WD" evidence="6">
    <location>
        <begin position="360"/>
        <end position="396"/>
    </location>
</feature>
<dbReference type="Pfam" id="PF00400">
    <property type="entry name" value="WD40"/>
    <property type="match status" value="4"/>
</dbReference>
<dbReference type="STRING" id="1340429.A0A2G4SH07"/>
<dbReference type="GO" id="GO:0005634">
    <property type="term" value="C:nucleus"/>
    <property type="evidence" value="ECO:0007669"/>
    <property type="project" value="UniProtKB-SubCell"/>
</dbReference>
<dbReference type="PROSITE" id="PS00678">
    <property type="entry name" value="WD_REPEATS_1"/>
    <property type="match status" value="2"/>
</dbReference>
<reference evidence="8 9" key="1">
    <citation type="journal article" date="2016" name="Proc. Natl. Acad. Sci. U.S.A.">
        <title>Lipid metabolic changes in an early divergent fungus govern the establishment of a mutualistic symbiosis with endobacteria.</title>
        <authorList>
            <person name="Lastovetsky O.A."/>
            <person name="Gaspar M.L."/>
            <person name="Mondo S.J."/>
            <person name="LaButti K.M."/>
            <person name="Sandor L."/>
            <person name="Grigoriev I.V."/>
            <person name="Henry S.A."/>
            <person name="Pawlowska T.E."/>
        </authorList>
    </citation>
    <scope>NUCLEOTIDE SEQUENCE [LARGE SCALE GENOMIC DNA]</scope>
    <source>
        <strain evidence="8 9">ATCC 52813</strain>
    </source>
</reference>
<evidence type="ECO:0000256" key="6">
    <source>
        <dbReference type="PROSITE-ProRule" id="PRU00221"/>
    </source>
</evidence>
<evidence type="ECO:0000256" key="5">
    <source>
        <dbReference type="ARBA" id="ARBA00023242"/>
    </source>
</evidence>
<dbReference type="InterPro" id="IPR001680">
    <property type="entry name" value="WD40_rpt"/>
</dbReference>
<dbReference type="InterPro" id="IPR020472">
    <property type="entry name" value="WD40_PAC1"/>
</dbReference>
<dbReference type="RefSeq" id="XP_023461749.1">
    <property type="nucleotide sequence ID" value="XM_023612183.1"/>
</dbReference>
<dbReference type="SMART" id="SM00320">
    <property type="entry name" value="WD40"/>
    <property type="match status" value="6"/>
</dbReference>
<dbReference type="GeneID" id="35443172"/>
<dbReference type="GO" id="GO:0006325">
    <property type="term" value="P:chromatin organization"/>
    <property type="evidence" value="ECO:0007669"/>
    <property type="project" value="UniProtKB-KW"/>
</dbReference>
<dbReference type="InterPro" id="IPR036322">
    <property type="entry name" value="WD40_repeat_dom_sf"/>
</dbReference>
<evidence type="ECO:0000256" key="1">
    <source>
        <dbReference type="ARBA" id="ARBA00004123"/>
    </source>
</evidence>
<dbReference type="InterPro" id="IPR022052">
    <property type="entry name" value="Histone-bd_RBBP4-like_N"/>
</dbReference>
<feature type="domain" description="Histone-binding protein RBBP4-like N-terminal" evidence="7">
    <location>
        <begin position="16"/>
        <end position="86"/>
    </location>
</feature>
<comment type="subcellular location">
    <subcellularLocation>
        <location evidence="1">Nucleus</location>
    </subcellularLocation>
</comment>
<dbReference type="PROSITE" id="PS50082">
    <property type="entry name" value="WD_REPEATS_2"/>
    <property type="match status" value="5"/>
</dbReference>
<feature type="repeat" description="WD" evidence="6">
    <location>
        <begin position="172"/>
        <end position="216"/>
    </location>
</feature>
<sequence>MDYEYTETEEEKQIKEEYKTWKKNARFLYDLVVTKSLEWPSLTCQWFPDVENRPDKNYKTQRLLLGTHTNDEEPNYLMIASVQLPKDSQDIDLRKYEESSNEIGGYGGYNNAQIQITQKIIHEGEVNRARYQYENPNVIATKSRSGEVYVFDRTTHASFPKEDEPFSPDLRLMGHSKEGYGLAWNPHRTRSTHLISAGFDGLIAHWDIAAASKENRVLSPMQTYKAHKSSVSDVAWHMKHDSIFASVGDDGQLMIWDIRNESYQPIQHVLAHQAEVNCVGFSPSNEWILATGSSDKTAALWDLRNLKTKLHVLSGHEQEVIQLSWSPHHEAILGTASNDRRVCVWDLAKIEHGDELLFVHGGHTNRISDFSWNPAEPWMIASCGEDNVLQTWQMVS</sequence>
<dbReference type="InterPro" id="IPR015943">
    <property type="entry name" value="WD40/YVTN_repeat-like_dom_sf"/>
</dbReference>
<protein>
    <submittedName>
        <fullName evidence="8">Histone-binding protein RBBP4-like protein</fullName>
    </submittedName>
</protein>
<evidence type="ECO:0000256" key="4">
    <source>
        <dbReference type="ARBA" id="ARBA00022853"/>
    </source>
</evidence>
<dbReference type="InterPro" id="IPR019775">
    <property type="entry name" value="WD40_repeat_CS"/>
</dbReference>
<accession>A0A2G4SH07</accession>
<dbReference type="Gene3D" id="2.130.10.10">
    <property type="entry name" value="YVTN repeat-like/Quinoprotein amine dehydrogenase"/>
    <property type="match status" value="1"/>
</dbReference>
<evidence type="ECO:0000256" key="3">
    <source>
        <dbReference type="ARBA" id="ARBA00022737"/>
    </source>
</evidence>
<feature type="repeat" description="WD" evidence="6">
    <location>
        <begin position="313"/>
        <end position="347"/>
    </location>
</feature>
<keyword evidence="3" id="KW-0677">Repeat</keyword>
<organism evidence="8 9">
    <name type="scientific">Rhizopus microsporus ATCC 52813</name>
    <dbReference type="NCBI Taxonomy" id="1340429"/>
    <lineage>
        <taxon>Eukaryota</taxon>
        <taxon>Fungi</taxon>
        <taxon>Fungi incertae sedis</taxon>
        <taxon>Mucoromycota</taxon>
        <taxon>Mucoromycotina</taxon>
        <taxon>Mucoromycetes</taxon>
        <taxon>Mucorales</taxon>
        <taxon>Mucorineae</taxon>
        <taxon>Rhizopodaceae</taxon>
        <taxon>Rhizopus</taxon>
    </lineage>
</organism>
<dbReference type="Proteomes" id="UP000242254">
    <property type="component" value="Unassembled WGS sequence"/>
</dbReference>
<proteinExistence type="predicted"/>
<name>A0A2G4SH07_RHIZD</name>
<dbReference type="EMBL" id="KZ303868">
    <property type="protein sequence ID" value="PHZ08041.1"/>
    <property type="molecule type" value="Genomic_DNA"/>
</dbReference>
<dbReference type="AlphaFoldDB" id="A0A2G4SH07"/>
<gene>
    <name evidence="8" type="ORF">RHIMIDRAFT_270357</name>
</gene>
<feature type="repeat" description="WD" evidence="6">
    <location>
        <begin position="224"/>
        <end position="266"/>
    </location>
</feature>
<evidence type="ECO:0000313" key="9">
    <source>
        <dbReference type="Proteomes" id="UP000242254"/>
    </source>
</evidence>
<evidence type="ECO:0000256" key="2">
    <source>
        <dbReference type="ARBA" id="ARBA00022574"/>
    </source>
</evidence>
<evidence type="ECO:0000259" key="7">
    <source>
        <dbReference type="Pfam" id="PF12265"/>
    </source>
</evidence>
<keyword evidence="4" id="KW-0156">Chromatin regulator</keyword>
<keyword evidence="5" id="KW-0539">Nucleus</keyword>
<dbReference type="PROSITE" id="PS50294">
    <property type="entry name" value="WD_REPEATS_REGION"/>
    <property type="match status" value="4"/>
</dbReference>
<dbReference type="PANTHER" id="PTHR22850">
    <property type="entry name" value="WD40 REPEAT FAMILY"/>
    <property type="match status" value="1"/>
</dbReference>
<feature type="repeat" description="WD" evidence="6">
    <location>
        <begin position="269"/>
        <end position="311"/>
    </location>
</feature>